<evidence type="ECO:0000256" key="11">
    <source>
        <dbReference type="ARBA" id="ARBA00022960"/>
    </source>
</evidence>
<accession>A0A3B0WAD9</accession>
<dbReference type="InterPro" id="IPR011601">
    <property type="entry name" value="MurB_C"/>
</dbReference>
<dbReference type="GO" id="GO:0071555">
    <property type="term" value="P:cell wall organization"/>
    <property type="evidence" value="ECO:0007669"/>
    <property type="project" value="UniProtKB-KW"/>
</dbReference>
<evidence type="ECO:0000256" key="13">
    <source>
        <dbReference type="ARBA" id="ARBA00023002"/>
    </source>
</evidence>
<dbReference type="SUPFAM" id="SSF56176">
    <property type="entry name" value="FAD-binding/transporter-associated domain-like"/>
    <property type="match status" value="1"/>
</dbReference>
<dbReference type="GO" id="GO:0008360">
    <property type="term" value="P:regulation of cell shape"/>
    <property type="evidence" value="ECO:0007669"/>
    <property type="project" value="UniProtKB-KW"/>
</dbReference>
<evidence type="ECO:0000256" key="2">
    <source>
        <dbReference type="ARBA" id="ARBA00003921"/>
    </source>
</evidence>
<evidence type="ECO:0000256" key="14">
    <source>
        <dbReference type="ARBA" id="ARBA00023306"/>
    </source>
</evidence>
<keyword evidence="15" id="KW-0961">Cell wall biogenesis/degradation</keyword>
<dbReference type="UniPathway" id="UPA00219"/>
<feature type="domain" description="FAD-binding PCMH-type" evidence="17">
    <location>
        <begin position="17"/>
        <end position="188"/>
    </location>
</feature>
<evidence type="ECO:0000313" key="18">
    <source>
        <dbReference type="EMBL" id="VAW49293.1"/>
    </source>
</evidence>
<reference evidence="18" key="1">
    <citation type="submission" date="2018-06" db="EMBL/GenBank/DDBJ databases">
        <authorList>
            <person name="Zhirakovskaya E."/>
        </authorList>
    </citation>
    <scope>NUCLEOTIDE SEQUENCE</scope>
</reference>
<dbReference type="NCBIfam" id="TIGR00179">
    <property type="entry name" value="murB"/>
    <property type="match status" value="1"/>
</dbReference>
<evidence type="ECO:0000259" key="17">
    <source>
        <dbReference type="PROSITE" id="PS51387"/>
    </source>
</evidence>
<keyword evidence="10" id="KW-0521">NADP</keyword>
<evidence type="ECO:0000256" key="6">
    <source>
        <dbReference type="ARBA" id="ARBA00022490"/>
    </source>
</evidence>
<dbReference type="GO" id="GO:0051301">
    <property type="term" value="P:cell division"/>
    <property type="evidence" value="ECO:0007669"/>
    <property type="project" value="UniProtKB-KW"/>
</dbReference>
<comment type="catalytic activity">
    <reaction evidence="16">
        <text>UDP-N-acetyl-alpha-D-muramate + NADP(+) = UDP-N-acetyl-3-O-(1-carboxyvinyl)-alpha-D-glucosamine + NADPH + H(+)</text>
        <dbReference type="Rhea" id="RHEA:12248"/>
        <dbReference type="ChEBI" id="CHEBI:15378"/>
        <dbReference type="ChEBI" id="CHEBI:57783"/>
        <dbReference type="ChEBI" id="CHEBI:58349"/>
        <dbReference type="ChEBI" id="CHEBI:68483"/>
        <dbReference type="ChEBI" id="CHEBI:70757"/>
        <dbReference type="EC" id="1.3.1.98"/>
    </reaction>
</comment>
<dbReference type="AlphaFoldDB" id="A0A3B0WAD9"/>
<evidence type="ECO:0000256" key="4">
    <source>
        <dbReference type="ARBA" id="ARBA00004752"/>
    </source>
</evidence>
<dbReference type="InterPro" id="IPR016167">
    <property type="entry name" value="FAD-bd_PCMH_sub1"/>
</dbReference>
<dbReference type="HAMAP" id="MF_00037">
    <property type="entry name" value="MurB"/>
    <property type="match status" value="1"/>
</dbReference>
<evidence type="ECO:0000256" key="16">
    <source>
        <dbReference type="ARBA" id="ARBA00048914"/>
    </source>
</evidence>
<keyword evidence="7" id="KW-0132">Cell division</keyword>
<keyword evidence="6" id="KW-0963">Cytoplasm</keyword>
<comment type="cofactor">
    <cofactor evidence="1">
        <name>FAD</name>
        <dbReference type="ChEBI" id="CHEBI:57692"/>
    </cofactor>
</comment>
<evidence type="ECO:0000256" key="15">
    <source>
        <dbReference type="ARBA" id="ARBA00023316"/>
    </source>
</evidence>
<dbReference type="GO" id="GO:0009252">
    <property type="term" value="P:peptidoglycan biosynthetic process"/>
    <property type="evidence" value="ECO:0007669"/>
    <property type="project" value="UniProtKB-UniPathway"/>
</dbReference>
<dbReference type="GO" id="GO:0071949">
    <property type="term" value="F:FAD binding"/>
    <property type="evidence" value="ECO:0007669"/>
    <property type="project" value="InterPro"/>
</dbReference>
<evidence type="ECO:0000256" key="10">
    <source>
        <dbReference type="ARBA" id="ARBA00022857"/>
    </source>
</evidence>
<dbReference type="PANTHER" id="PTHR21071:SF4">
    <property type="entry name" value="UDP-N-ACETYLENOLPYRUVOYLGLUCOSAMINE REDUCTASE"/>
    <property type="match status" value="1"/>
</dbReference>
<dbReference type="Pfam" id="PF01565">
    <property type="entry name" value="FAD_binding_4"/>
    <property type="match status" value="1"/>
</dbReference>
<dbReference type="PANTHER" id="PTHR21071">
    <property type="entry name" value="UDP-N-ACETYLENOLPYRUVOYLGLUCOSAMINE REDUCTASE"/>
    <property type="match status" value="1"/>
</dbReference>
<dbReference type="NCBIfam" id="NF010478">
    <property type="entry name" value="PRK13903.1"/>
    <property type="match status" value="1"/>
</dbReference>
<dbReference type="Gene3D" id="3.30.43.10">
    <property type="entry name" value="Uridine Diphospho-n-acetylenolpyruvylglucosamine Reductase, domain 2"/>
    <property type="match status" value="1"/>
</dbReference>
<dbReference type="SUPFAM" id="SSF56194">
    <property type="entry name" value="Uridine diphospho-N-Acetylenolpyruvylglucosamine reductase, MurB, C-terminal domain"/>
    <property type="match status" value="1"/>
</dbReference>
<dbReference type="NCBIfam" id="NF000755">
    <property type="entry name" value="PRK00046.1"/>
    <property type="match status" value="1"/>
</dbReference>
<dbReference type="Pfam" id="PF02873">
    <property type="entry name" value="MurB_C"/>
    <property type="match status" value="1"/>
</dbReference>
<dbReference type="PROSITE" id="PS51387">
    <property type="entry name" value="FAD_PCMH"/>
    <property type="match status" value="1"/>
</dbReference>
<evidence type="ECO:0000256" key="3">
    <source>
        <dbReference type="ARBA" id="ARBA00004496"/>
    </source>
</evidence>
<gene>
    <name evidence="18" type="ORF">MNBD_GAMMA04-1742</name>
</gene>
<sequence>MHIQANYSLLRHNTFQIDVKTQYYIEINRQSDILTLRTDIKLASLPWRIIGGGSNLLFTQDLEGVTIRCTFKKITVVKEDNDNVWISVGAGVEWHDLVTYTVENNWWGLENLALIPGTVGAAPVQNIGAYGAEAQDSITRVHALNIYDGQRKEFRHSECQFGYRTSIFKQEFINKLLVYRVTFRLRKQHEGKPNLVYEPLKVALEPYKKSELTPKIIYDTVIQIREHKIPDYHKTGNAGSFFKNPIIDSEYFDKLHQKHPDMLHHKMLDGNHKIPAAWLIEQAGWKGELHGHAAVSNQHALFLINLGGANGSEIEELARLIQEDVNHKFGIHLEPEVIIL</sequence>
<dbReference type="EMBL" id="UOFB01000342">
    <property type="protein sequence ID" value="VAW49293.1"/>
    <property type="molecule type" value="Genomic_DNA"/>
</dbReference>
<dbReference type="InterPro" id="IPR016166">
    <property type="entry name" value="FAD-bd_PCMH"/>
</dbReference>
<organism evidence="18">
    <name type="scientific">hydrothermal vent metagenome</name>
    <dbReference type="NCBI Taxonomy" id="652676"/>
    <lineage>
        <taxon>unclassified sequences</taxon>
        <taxon>metagenomes</taxon>
        <taxon>ecological metagenomes</taxon>
    </lineage>
</organism>
<keyword evidence="14" id="KW-0131">Cell cycle</keyword>
<dbReference type="InterPro" id="IPR016169">
    <property type="entry name" value="FAD-bd_PCMH_sub2"/>
</dbReference>
<dbReference type="InterPro" id="IPR036635">
    <property type="entry name" value="MurB_C_sf"/>
</dbReference>
<keyword evidence="9" id="KW-0274">FAD</keyword>
<comment type="pathway">
    <text evidence="4">Cell wall biogenesis; peptidoglycan biosynthesis.</text>
</comment>
<evidence type="ECO:0000256" key="9">
    <source>
        <dbReference type="ARBA" id="ARBA00022827"/>
    </source>
</evidence>
<dbReference type="Gene3D" id="3.30.465.10">
    <property type="match status" value="1"/>
</dbReference>
<dbReference type="Gene3D" id="3.90.78.10">
    <property type="entry name" value="UDP-N-acetylenolpyruvoylglucosamine reductase, C-terminal domain"/>
    <property type="match status" value="1"/>
</dbReference>
<dbReference type="InterPro" id="IPR006094">
    <property type="entry name" value="Oxid_FAD_bind_N"/>
</dbReference>
<proteinExistence type="inferred from homology"/>
<dbReference type="EC" id="1.3.1.98" evidence="5"/>
<dbReference type="InterPro" id="IPR036318">
    <property type="entry name" value="FAD-bd_PCMH-like_sf"/>
</dbReference>
<protein>
    <recommendedName>
        <fullName evidence="5">UDP-N-acetylmuramate dehydrogenase</fullName>
        <ecNumber evidence="5">1.3.1.98</ecNumber>
    </recommendedName>
</protein>
<comment type="subcellular location">
    <subcellularLocation>
        <location evidence="3">Cytoplasm</location>
    </subcellularLocation>
</comment>
<evidence type="ECO:0000256" key="7">
    <source>
        <dbReference type="ARBA" id="ARBA00022618"/>
    </source>
</evidence>
<keyword evidence="8" id="KW-0285">Flavoprotein</keyword>
<evidence type="ECO:0000256" key="1">
    <source>
        <dbReference type="ARBA" id="ARBA00001974"/>
    </source>
</evidence>
<dbReference type="InterPro" id="IPR003170">
    <property type="entry name" value="MurB"/>
</dbReference>
<keyword evidence="12" id="KW-0573">Peptidoglycan synthesis</keyword>
<comment type="function">
    <text evidence="2">Cell wall formation.</text>
</comment>
<keyword evidence="13 18" id="KW-0560">Oxidoreductase</keyword>
<dbReference type="GO" id="GO:0005829">
    <property type="term" value="C:cytosol"/>
    <property type="evidence" value="ECO:0007669"/>
    <property type="project" value="TreeGrafter"/>
</dbReference>
<keyword evidence="11" id="KW-0133">Cell shape</keyword>
<dbReference type="GO" id="GO:0008762">
    <property type="term" value="F:UDP-N-acetylmuramate dehydrogenase activity"/>
    <property type="evidence" value="ECO:0007669"/>
    <property type="project" value="UniProtKB-EC"/>
</dbReference>
<name>A0A3B0WAD9_9ZZZZ</name>
<evidence type="ECO:0000256" key="8">
    <source>
        <dbReference type="ARBA" id="ARBA00022630"/>
    </source>
</evidence>
<evidence type="ECO:0000256" key="12">
    <source>
        <dbReference type="ARBA" id="ARBA00022984"/>
    </source>
</evidence>
<evidence type="ECO:0000256" key="5">
    <source>
        <dbReference type="ARBA" id="ARBA00012518"/>
    </source>
</evidence>